<gene>
    <name evidence="3" type="ORF">ACFQMA_22005</name>
</gene>
<proteinExistence type="predicted"/>
<accession>A0ABD5Y580</accession>
<keyword evidence="2" id="KW-0812">Transmembrane</keyword>
<reference evidence="3 4" key="1">
    <citation type="journal article" date="2019" name="Int. J. Syst. Evol. Microbiol.">
        <title>The Global Catalogue of Microorganisms (GCM) 10K type strain sequencing project: providing services to taxonomists for standard genome sequencing and annotation.</title>
        <authorList>
            <consortium name="The Broad Institute Genomics Platform"/>
            <consortium name="The Broad Institute Genome Sequencing Center for Infectious Disease"/>
            <person name="Wu L."/>
            <person name="Ma J."/>
        </authorList>
    </citation>
    <scope>NUCLEOTIDE SEQUENCE [LARGE SCALE GENOMIC DNA]</scope>
    <source>
        <strain evidence="3 4">XZYJT29</strain>
    </source>
</reference>
<dbReference type="EMBL" id="JBHTAS010000001">
    <property type="protein sequence ID" value="MFC7142499.1"/>
    <property type="molecule type" value="Genomic_DNA"/>
</dbReference>
<dbReference type="Proteomes" id="UP001596432">
    <property type="component" value="Unassembled WGS sequence"/>
</dbReference>
<keyword evidence="4" id="KW-1185">Reference proteome</keyword>
<feature type="compositionally biased region" description="Acidic residues" evidence="1">
    <location>
        <begin position="17"/>
        <end position="26"/>
    </location>
</feature>
<dbReference type="GeneID" id="78822841"/>
<keyword evidence="2" id="KW-0472">Membrane</keyword>
<feature type="transmembrane region" description="Helical" evidence="2">
    <location>
        <begin position="32"/>
        <end position="53"/>
    </location>
</feature>
<organism evidence="3 4">
    <name type="scientific">Halosimplex aquaticum</name>
    <dbReference type="NCBI Taxonomy" id="3026162"/>
    <lineage>
        <taxon>Archaea</taxon>
        <taxon>Methanobacteriati</taxon>
        <taxon>Methanobacteriota</taxon>
        <taxon>Stenosarchaea group</taxon>
        <taxon>Halobacteria</taxon>
        <taxon>Halobacteriales</taxon>
        <taxon>Haloarculaceae</taxon>
        <taxon>Halosimplex</taxon>
    </lineage>
</organism>
<protein>
    <recommendedName>
        <fullName evidence="5">Tripartite tricarboxylate transporter TctB family protein</fullName>
    </recommendedName>
</protein>
<evidence type="ECO:0000256" key="1">
    <source>
        <dbReference type="SAM" id="MobiDB-lite"/>
    </source>
</evidence>
<evidence type="ECO:0000313" key="3">
    <source>
        <dbReference type="EMBL" id="MFC7142499.1"/>
    </source>
</evidence>
<feature type="transmembrane region" description="Helical" evidence="2">
    <location>
        <begin position="65"/>
        <end position="87"/>
    </location>
</feature>
<evidence type="ECO:0000313" key="4">
    <source>
        <dbReference type="Proteomes" id="UP001596432"/>
    </source>
</evidence>
<comment type="caution">
    <text evidence="3">The sequence shown here is derived from an EMBL/GenBank/DDBJ whole genome shotgun (WGS) entry which is preliminary data.</text>
</comment>
<sequence length="95" mass="10035">MSLESTRRPYSSADRSESDDAANLDDPDTGSVWWAELSLGAVCWLAAGAVALSQTSIGPFSSVSFVYGTIPTTLYLVAATALGLSFLRSGFRRAP</sequence>
<dbReference type="RefSeq" id="WP_274323564.1">
    <property type="nucleotide sequence ID" value="NZ_CP118158.1"/>
</dbReference>
<dbReference type="AlphaFoldDB" id="A0ABD5Y580"/>
<keyword evidence="2" id="KW-1133">Transmembrane helix</keyword>
<evidence type="ECO:0000256" key="2">
    <source>
        <dbReference type="SAM" id="Phobius"/>
    </source>
</evidence>
<evidence type="ECO:0008006" key="5">
    <source>
        <dbReference type="Google" id="ProtNLM"/>
    </source>
</evidence>
<name>A0ABD5Y580_9EURY</name>
<feature type="region of interest" description="Disordered" evidence="1">
    <location>
        <begin position="1"/>
        <end position="26"/>
    </location>
</feature>